<accession>A0A7W7Z4U1</accession>
<evidence type="ECO:0000259" key="8">
    <source>
        <dbReference type="PROSITE" id="PS51332"/>
    </source>
</evidence>
<dbReference type="PANTHER" id="PTHR43409:SF7">
    <property type="entry name" value="BLL1977 PROTEIN"/>
    <property type="match status" value="1"/>
</dbReference>
<dbReference type="SFLD" id="SFLDG01123">
    <property type="entry name" value="methyltransferase_(Class_B)"/>
    <property type="match status" value="1"/>
</dbReference>
<comment type="caution">
    <text evidence="10">The sequence shown here is derived from an EMBL/GenBank/DDBJ whole genome shotgun (WGS) entry which is preliminary data.</text>
</comment>
<dbReference type="Pfam" id="PF04055">
    <property type="entry name" value="Radical_SAM"/>
    <property type="match status" value="1"/>
</dbReference>
<reference evidence="10 11" key="1">
    <citation type="submission" date="2020-08" db="EMBL/GenBank/DDBJ databases">
        <title>Genomic Encyclopedia of Type Strains, Phase IV (KMG-IV): sequencing the most valuable type-strain genomes for metagenomic binning, comparative biology and taxonomic classification.</title>
        <authorList>
            <person name="Goeker M."/>
        </authorList>
    </citation>
    <scope>NUCLEOTIDE SEQUENCE [LARGE SCALE GENOMIC DNA]</scope>
    <source>
        <strain evidence="10 11">DSM 12706</strain>
    </source>
</reference>
<dbReference type="GO" id="GO:0051539">
    <property type="term" value="F:4 iron, 4 sulfur cluster binding"/>
    <property type="evidence" value="ECO:0007669"/>
    <property type="project" value="UniProtKB-KW"/>
</dbReference>
<dbReference type="SUPFAM" id="SSF102114">
    <property type="entry name" value="Radical SAM enzymes"/>
    <property type="match status" value="1"/>
</dbReference>
<keyword evidence="11" id="KW-1185">Reference proteome</keyword>
<dbReference type="SFLD" id="SFLDS00029">
    <property type="entry name" value="Radical_SAM"/>
    <property type="match status" value="1"/>
</dbReference>
<keyword evidence="5" id="KW-0479">Metal-binding</keyword>
<name>A0A7W7Z4U1_9BRAD</name>
<dbReference type="Gene3D" id="3.40.50.280">
    <property type="entry name" value="Cobalamin-binding domain"/>
    <property type="match status" value="1"/>
</dbReference>
<evidence type="ECO:0000313" key="10">
    <source>
        <dbReference type="EMBL" id="MBB5048037.1"/>
    </source>
</evidence>
<dbReference type="EC" id="4.-.-.-" evidence="10"/>
<protein>
    <submittedName>
        <fullName evidence="10">Anaerobic magnesium-protoporphyrin IX monomethyl ester cyclase</fullName>
        <ecNumber evidence="10">4.-.-.-</ecNumber>
    </submittedName>
</protein>
<feature type="domain" description="Radical SAM core" evidence="9">
    <location>
        <begin position="217"/>
        <end position="458"/>
    </location>
</feature>
<evidence type="ECO:0000259" key="9">
    <source>
        <dbReference type="PROSITE" id="PS51918"/>
    </source>
</evidence>
<dbReference type="InterPro" id="IPR006158">
    <property type="entry name" value="Cobalamin-bd"/>
</dbReference>
<dbReference type="Proteomes" id="UP000542353">
    <property type="component" value="Unassembled WGS sequence"/>
</dbReference>
<keyword evidence="2" id="KW-0489">Methyltransferase</keyword>
<dbReference type="InterPro" id="IPR051198">
    <property type="entry name" value="BchE-like"/>
</dbReference>
<evidence type="ECO:0000256" key="7">
    <source>
        <dbReference type="ARBA" id="ARBA00023014"/>
    </source>
</evidence>
<dbReference type="AlphaFoldDB" id="A0A7W7Z4U1"/>
<dbReference type="PANTHER" id="PTHR43409">
    <property type="entry name" value="ANAEROBIC MAGNESIUM-PROTOPORPHYRIN IX MONOMETHYL ESTER CYCLASE-RELATED"/>
    <property type="match status" value="1"/>
</dbReference>
<sequence>MGGYGTAGLGTAKLRPQVGAAPAAALKILFLHPKTLVDSWPVPVDTLGEIVKFPSAVYPVLAATIKDLAVETQFLDGYVARISLADYRARLRWADVIAISCMSPLKALDTELTVKLAREVNPAVRIVVGGNHATAWPDRWIDAGVDFVVTGEGEAAFRALITALIAGASTFDAVPNLCWRDGDSCRRSAVKAEPTDLETAPIPDWSGFDLRPYGLGMSNGFGAAVEISRGCPHRCDFCNINTFWNYKQRYKSVDKVIAELQALKAAGVGEFIFTDDNFGGDERKTVTLLKEMITHRLDLRFGCFLRGDTVHRNPDFARLAHQAGMRFCMMGIETLDAEWLKTHRKGVRAHDAIAMYNKIYRTLRAQGIFVVGLFIIPAQRGKTRYVKPTGIVCDYQFTADLVALRGSALFEHHAEADTVSKDMFYHDWNLSSILVDDRAEQRSGKSFLHTLRENMSLHALRQAFAGSPVARRFRWRPVWILLERAICTTAADVKRYRVARSKALTMQQKQDYAVGSVLDPAHIARLARRRGVLTPLGLRTSLWTRAR</sequence>
<dbReference type="GO" id="GO:0016829">
    <property type="term" value="F:lyase activity"/>
    <property type="evidence" value="ECO:0007669"/>
    <property type="project" value="UniProtKB-KW"/>
</dbReference>
<dbReference type="RefSeq" id="WP_184258409.1">
    <property type="nucleotide sequence ID" value="NZ_JACHIH010000016.1"/>
</dbReference>
<dbReference type="GO" id="GO:0031419">
    <property type="term" value="F:cobalamin binding"/>
    <property type="evidence" value="ECO:0007669"/>
    <property type="project" value="InterPro"/>
</dbReference>
<evidence type="ECO:0000256" key="5">
    <source>
        <dbReference type="ARBA" id="ARBA00022723"/>
    </source>
</evidence>
<dbReference type="GO" id="GO:0046872">
    <property type="term" value="F:metal ion binding"/>
    <property type="evidence" value="ECO:0007669"/>
    <property type="project" value="UniProtKB-KW"/>
</dbReference>
<dbReference type="EMBL" id="JACHIH010000016">
    <property type="protein sequence ID" value="MBB5048037.1"/>
    <property type="molecule type" value="Genomic_DNA"/>
</dbReference>
<evidence type="ECO:0000256" key="2">
    <source>
        <dbReference type="ARBA" id="ARBA00022603"/>
    </source>
</evidence>
<comment type="cofactor">
    <cofactor evidence="1">
        <name>[4Fe-4S] cluster</name>
        <dbReference type="ChEBI" id="CHEBI:49883"/>
    </cofactor>
</comment>
<evidence type="ECO:0000256" key="1">
    <source>
        <dbReference type="ARBA" id="ARBA00001966"/>
    </source>
</evidence>
<evidence type="ECO:0000256" key="6">
    <source>
        <dbReference type="ARBA" id="ARBA00023004"/>
    </source>
</evidence>
<dbReference type="PROSITE" id="PS51918">
    <property type="entry name" value="RADICAL_SAM"/>
    <property type="match status" value="1"/>
</dbReference>
<dbReference type="GO" id="GO:0005829">
    <property type="term" value="C:cytosol"/>
    <property type="evidence" value="ECO:0007669"/>
    <property type="project" value="TreeGrafter"/>
</dbReference>
<proteinExistence type="predicted"/>
<keyword evidence="10" id="KW-0456">Lyase</keyword>
<dbReference type="InterPro" id="IPR058240">
    <property type="entry name" value="rSAM_sf"/>
</dbReference>
<dbReference type="SMART" id="SM00729">
    <property type="entry name" value="Elp3"/>
    <property type="match status" value="1"/>
</dbReference>
<dbReference type="InterPro" id="IPR007197">
    <property type="entry name" value="rSAM"/>
</dbReference>
<dbReference type="PROSITE" id="PS51332">
    <property type="entry name" value="B12_BINDING"/>
    <property type="match status" value="1"/>
</dbReference>
<gene>
    <name evidence="10" type="ORF">HNR60_002796</name>
</gene>
<dbReference type="InterPro" id="IPR034466">
    <property type="entry name" value="Methyltransferase_Class_B"/>
</dbReference>
<keyword evidence="7" id="KW-0411">Iron-sulfur</keyword>
<dbReference type="CDD" id="cd01335">
    <property type="entry name" value="Radical_SAM"/>
    <property type="match status" value="1"/>
</dbReference>
<dbReference type="CDD" id="cd02068">
    <property type="entry name" value="radical_SAM_B12_BD"/>
    <property type="match status" value="1"/>
</dbReference>
<organism evidence="10 11">
    <name type="scientific">Rhodopseudomonas rhenobacensis</name>
    <dbReference type="NCBI Taxonomy" id="87461"/>
    <lineage>
        <taxon>Bacteria</taxon>
        <taxon>Pseudomonadati</taxon>
        <taxon>Pseudomonadota</taxon>
        <taxon>Alphaproteobacteria</taxon>
        <taxon>Hyphomicrobiales</taxon>
        <taxon>Nitrobacteraceae</taxon>
        <taxon>Rhodopseudomonas</taxon>
    </lineage>
</organism>
<evidence type="ECO:0000313" key="11">
    <source>
        <dbReference type="Proteomes" id="UP000542353"/>
    </source>
</evidence>
<keyword evidence="6" id="KW-0408">Iron</keyword>
<keyword evidence="4" id="KW-0949">S-adenosyl-L-methionine</keyword>
<keyword evidence="3" id="KW-0808">Transferase</keyword>
<feature type="domain" description="B12-binding" evidence="8">
    <location>
        <begin position="39"/>
        <end position="171"/>
    </location>
</feature>
<dbReference type="InterPro" id="IPR006638">
    <property type="entry name" value="Elp3/MiaA/NifB-like_rSAM"/>
</dbReference>
<dbReference type="Pfam" id="PF02310">
    <property type="entry name" value="B12-binding"/>
    <property type="match status" value="1"/>
</dbReference>
<dbReference type="Gene3D" id="3.80.30.20">
    <property type="entry name" value="tm_1862 like domain"/>
    <property type="match status" value="1"/>
</dbReference>
<evidence type="ECO:0000256" key="4">
    <source>
        <dbReference type="ARBA" id="ARBA00022691"/>
    </source>
</evidence>
<dbReference type="InterPro" id="IPR023404">
    <property type="entry name" value="rSAM_horseshoe"/>
</dbReference>
<dbReference type="SFLD" id="SFLDG01082">
    <property type="entry name" value="B12-binding_domain_containing"/>
    <property type="match status" value="1"/>
</dbReference>
<evidence type="ECO:0000256" key="3">
    <source>
        <dbReference type="ARBA" id="ARBA00022679"/>
    </source>
</evidence>